<evidence type="ECO:0000313" key="2">
    <source>
        <dbReference type="Proteomes" id="UP000390763"/>
    </source>
</evidence>
<dbReference type="RefSeq" id="WP_153088744.1">
    <property type="nucleotide sequence ID" value="NZ_VZAO01000140.1"/>
</dbReference>
<gene>
    <name evidence="1" type="ORF">F7D62_11125</name>
</gene>
<dbReference type="InterPro" id="IPR046485">
    <property type="entry name" value="DUF6578"/>
</dbReference>
<protein>
    <submittedName>
        <fullName evidence="1">Uncharacterized protein</fullName>
    </submittedName>
</protein>
<accession>A0AB35ZH84</accession>
<comment type="caution">
    <text evidence="1">The sequence shown here is derived from an EMBL/GenBank/DDBJ whole genome shotgun (WGS) entry which is preliminary data.</text>
</comment>
<dbReference type="Proteomes" id="UP000390763">
    <property type="component" value="Unassembled WGS sequence"/>
</dbReference>
<dbReference type="AlphaFoldDB" id="A0AB35ZH84"/>
<dbReference type="EMBL" id="VZBT01000081">
    <property type="protein sequence ID" value="MQO04643.1"/>
    <property type="molecule type" value="Genomic_DNA"/>
</dbReference>
<evidence type="ECO:0000313" key="1">
    <source>
        <dbReference type="EMBL" id="MQO04643.1"/>
    </source>
</evidence>
<reference evidence="2" key="1">
    <citation type="submission" date="2019-09" db="EMBL/GenBank/DDBJ databases">
        <title>Distinct polysaccharide growth profiles of human intestinal Prevotella copri isolates.</title>
        <authorList>
            <person name="Fehlner-Peach H."/>
            <person name="Magnabosco C."/>
            <person name="Raghavan V."/>
            <person name="Scher J.U."/>
            <person name="Tett A."/>
            <person name="Cox L.M."/>
            <person name="Gottsegen C."/>
            <person name="Watters A."/>
            <person name="Wiltshire- Gordon J.D."/>
            <person name="Segata N."/>
            <person name="Bonneau R."/>
            <person name="Littman D.R."/>
        </authorList>
    </citation>
    <scope>NUCLEOTIDE SEQUENCE [LARGE SCALE GENOMIC DNA]</scope>
    <source>
        <strain evidence="2">iAK279</strain>
    </source>
</reference>
<dbReference type="Pfam" id="PF20218">
    <property type="entry name" value="DUF6578"/>
    <property type="match status" value="1"/>
</dbReference>
<proteinExistence type="predicted"/>
<name>A0AB35ZH84_9BACT</name>
<organism evidence="1 2">
    <name type="scientific">Segatella copri</name>
    <dbReference type="NCBI Taxonomy" id="165179"/>
    <lineage>
        <taxon>Bacteria</taxon>
        <taxon>Pseudomonadati</taxon>
        <taxon>Bacteroidota</taxon>
        <taxon>Bacteroidia</taxon>
        <taxon>Bacteroidales</taxon>
        <taxon>Prevotellaceae</taxon>
        <taxon>Segatella</taxon>
    </lineage>
</organism>
<sequence>MSKFKIHVQHISYGWCGLELVIGDKLIKCNAGYSGPNPLASLIEICLDFLTSQKEGYENKGYIEETRTTWQEEPGDITLELKLSKNNKVLMDIIKRDDDENVLEEWHEIVSFEDFKVAIVSEGFRVLNAFGLLGYYAAWANHADFPLTALLRLTGKLKLDWNGDYCSTDLSKEIECLSSYIENIQIKEETHFDECKIYYESWQLQCCGDPFAVNDKVDWTCIMPTEYKNAHGIILDFEEEHHGFATHSISGTVTQIIAERSEFPKGKRVVYYSLAETIQEEIYEANGYEKEFCSDEETDRTFWGYIVTLKDAVVKPLSETEINT</sequence>